<dbReference type="SUPFAM" id="SSF51120">
    <property type="entry name" value="beta-Roll"/>
    <property type="match status" value="1"/>
</dbReference>
<dbReference type="Gene3D" id="2.150.10.10">
    <property type="entry name" value="Serralysin-like metalloprotease, C-terminal"/>
    <property type="match status" value="2"/>
</dbReference>
<sequence>MLGIVLMGVLGTALLGSIAFDWFDDSDDDEQRSSDEETGSEDEVDALTEIIGTDGNEELIGSDADEAIYGLGGDDTLIGGGGDDLLDLGDGSESGARSVAQGEEGDDTIIGGTGFDRLYGGAGDDELHLLGSFERPWGGDEEAVGGEPELASGGPGEDTIYVEESDLGAETPGVWVALNDGVSLSQSTSDDVAAQDTVIIRDGDADVLITRFELGGADSPTGDMLDLSELTNTDGDPITVDDVDLYFNQSSGQFYNAFISIPTGPDGETLRIRLNHINFGQDNGIGGPNLPNDEFLSLIGIPA</sequence>
<gene>
    <name evidence="2" type="ORF">N7U68_18150</name>
</gene>
<dbReference type="InterPro" id="IPR011049">
    <property type="entry name" value="Serralysin-like_metalloprot_C"/>
</dbReference>
<keyword evidence="3" id="KW-1185">Reference proteome</keyword>
<organism evidence="2 3">
    <name type="scientific">Roseovarius pelagicus</name>
    <dbReference type="NCBI Taxonomy" id="2980108"/>
    <lineage>
        <taxon>Bacteria</taxon>
        <taxon>Pseudomonadati</taxon>
        <taxon>Pseudomonadota</taxon>
        <taxon>Alphaproteobacteria</taxon>
        <taxon>Rhodobacterales</taxon>
        <taxon>Roseobacteraceae</taxon>
        <taxon>Roseovarius</taxon>
    </lineage>
</organism>
<feature type="region of interest" description="Disordered" evidence="1">
    <location>
        <begin position="82"/>
        <end position="111"/>
    </location>
</feature>
<proteinExistence type="predicted"/>
<reference evidence="2" key="1">
    <citation type="submission" date="2022-10" db="EMBL/GenBank/DDBJ databases">
        <title>Roseovarius pelagicus sp. nov., isolated from Arctic seawater.</title>
        <authorList>
            <person name="Hong Y.W."/>
            <person name="Hwang C.Y."/>
        </authorList>
    </citation>
    <scope>NUCLEOTIDE SEQUENCE</scope>
    <source>
        <strain evidence="2">HL-MP18</strain>
    </source>
</reference>
<dbReference type="InterPro" id="IPR001343">
    <property type="entry name" value="Hemolysn_Ca-bd"/>
</dbReference>
<evidence type="ECO:0008006" key="4">
    <source>
        <dbReference type="Google" id="ProtNLM"/>
    </source>
</evidence>
<dbReference type="Pfam" id="PF00353">
    <property type="entry name" value="HemolysinCabind"/>
    <property type="match status" value="2"/>
</dbReference>
<evidence type="ECO:0000313" key="2">
    <source>
        <dbReference type="EMBL" id="UXX82976.1"/>
    </source>
</evidence>
<evidence type="ECO:0000256" key="1">
    <source>
        <dbReference type="SAM" id="MobiDB-lite"/>
    </source>
</evidence>
<protein>
    <recommendedName>
        <fullName evidence="4">Hemolysin-type calcium-binding repeat-containing protein</fullName>
    </recommendedName>
</protein>
<accession>A0ABY6DA12</accession>
<dbReference type="RefSeq" id="WP_263047723.1">
    <property type="nucleotide sequence ID" value="NZ_CP106738.1"/>
</dbReference>
<dbReference type="EMBL" id="CP106738">
    <property type="protein sequence ID" value="UXX82976.1"/>
    <property type="molecule type" value="Genomic_DNA"/>
</dbReference>
<dbReference type="Proteomes" id="UP001064087">
    <property type="component" value="Chromosome"/>
</dbReference>
<feature type="region of interest" description="Disordered" evidence="1">
    <location>
        <begin position="136"/>
        <end position="155"/>
    </location>
</feature>
<evidence type="ECO:0000313" key="3">
    <source>
        <dbReference type="Proteomes" id="UP001064087"/>
    </source>
</evidence>
<feature type="region of interest" description="Disordered" evidence="1">
    <location>
        <begin position="25"/>
        <end position="46"/>
    </location>
</feature>
<name>A0ABY6DA12_9RHOB</name>
<dbReference type="PRINTS" id="PR00313">
    <property type="entry name" value="CABNDNGRPT"/>
</dbReference>